<dbReference type="Proteomes" id="UP000315343">
    <property type="component" value="Unassembled WGS sequence"/>
</dbReference>
<gene>
    <name evidence="1" type="ORF">LY60_00857</name>
</gene>
<dbReference type="OrthoDB" id="1894400at2"/>
<organism evidence="1 2">
    <name type="scientific">Sedimentibacter saalensis</name>
    <dbReference type="NCBI Taxonomy" id="130788"/>
    <lineage>
        <taxon>Bacteria</taxon>
        <taxon>Bacillati</taxon>
        <taxon>Bacillota</taxon>
        <taxon>Tissierellia</taxon>
        <taxon>Sedimentibacter</taxon>
    </lineage>
</organism>
<sequence length="235" mass="27544">MNSEKIKIAAEMFSILLRKRQLTEVNDSLLYGYYLNDMEIRLALESMLDGLDFNLFNSGDAIYLSVKKDNIAFGYTNQKLRSVLKLTDNKELYICYFIMYVLMLTCYKDSSANTLKLYIINTDLLKAVNDKLKSMVEDKEYDENKEEGFAYMYTVWDVLPDISIKSKEEDIHEQNNTSTKIGFINKVLNFFNDEGLLRKNVEERTYSPTSRFRVIVENYFSDRENKAELNSLINE</sequence>
<reference evidence="1 2" key="1">
    <citation type="submission" date="2019-07" db="EMBL/GenBank/DDBJ databases">
        <title>Genomic Encyclopedia of Type Strains, Phase I: the one thousand microbial genomes (KMG-I) project.</title>
        <authorList>
            <person name="Kyrpides N."/>
        </authorList>
    </citation>
    <scope>NUCLEOTIDE SEQUENCE [LARGE SCALE GENOMIC DNA]</scope>
    <source>
        <strain evidence="1 2">DSM 13558</strain>
    </source>
</reference>
<protein>
    <recommendedName>
        <fullName evidence="3">DUF4194 domain-containing protein</fullName>
    </recommendedName>
</protein>
<dbReference type="InterPro" id="IPR045707">
    <property type="entry name" value="DUF6063"/>
</dbReference>
<accession>A0A562JH26</accession>
<evidence type="ECO:0000313" key="1">
    <source>
        <dbReference type="EMBL" id="TWH82556.1"/>
    </source>
</evidence>
<dbReference type="AlphaFoldDB" id="A0A562JH26"/>
<proteinExistence type="predicted"/>
<dbReference type="Pfam" id="PF19539">
    <property type="entry name" value="DUF6063"/>
    <property type="match status" value="1"/>
</dbReference>
<evidence type="ECO:0000313" key="2">
    <source>
        <dbReference type="Proteomes" id="UP000315343"/>
    </source>
</evidence>
<evidence type="ECO:0008006" key="3">
    <source>
        <dbReference type="Google" id="ProtNLM"/>
    </source>
</evidence>
<comment type="caution">
    <text evidence="1">The sequence shown here is derived from an EMBL/GenBank/DDBJ whole genome shotgun (WGS) entry which is preliminary data.</text>
</comment>
<dbReference type="EMBL" id="VLKH01000002">
    <property type="protein sequence ID" value="TWH82556.1"/>
    <property type="molecule type" value="Genomic_DNA"/>
</dbReference>
<name>A0A562JH26_9FIRM</name>
<keyword evidence="2" id="KW-1185">Reference proteome</keyword>
<dbReference type="RefSeq" id="WP_145080402.1">
    <property type="nucleotide sequence ID" value="NZ_VLKH01000002.1"/>
</dbReference>